<protein>
    <submittedName>
        <fullName evidence="2">Carbohydrate binding-domain-containing protein</fullName>
    </submittedName>
</protein>
<dbReference type="InterPro" id="IPR018909">
    <property type="entry name" value="Eng1_septum"/>
</dbReference>
<keyword evidence="3" id="KW-1185">Reference proteome</keyword>
<accession>A0AAD6ZU71</accession>
<reference evidence="2" key="1">
    <citation type="submission" date="2023-03" db="EMBL/GenBank/DDBJ databases">
        <title>Massive genome expansion in bonnet fungi (Mycena s.s.) driven by repeated elements and novel gene families across ecological guilds.</title>
        <authorList>
            <consortium name="Lawrence Berkeley National Laboratory"/>
            <person name="Harder C.B."/>
            <person name="Miyauchi S."/>
            <person name="Viragh M."/>
            <person name="Kuo A."/>
            <person name="Thoen E."/>
            <person name="Andreopoulos B."/>
            <person name="Lu D."/>
            <person name="Skrede I."/>
            <person name="Drula E."/>
            <person name="Henrissat B."/>
            <person name="Morin E."/>
            <person name="Kohler A."/>
            <person name="Barry K."/>
            <person name="LaButti K."/>
            <person name="Morin E."/>
            <person name="Salamov A."/>
            <person name="Lipzen A."/>
            <person name="Mereny Z."/>
            <person name="Hegedus B."/>
            <person name="Baldrian P."/>
            <person name="Stursova M."/>
            <person name="Weitz H."/>
            <person name="Taylor A."/>
            <person name="Grigoriev I.V."/>
            <person name="Nagy L.G."/>
            <person name="Martin F."/>
            <person name="Kauserud H."/>
        </authorList>
    </citation>
    <scope>NUCLEOTIDE SEQUENCE</scope>
    <source>
        <strain evidence="2">CBHHK002</strain>
    </source>
</reference>
<dbReference type="GO" id="GO:0030246">
    <property type="term" value="F:carbohydrate binding"/>
    <property type="evidence" value="ECO:0007669"/>
    <property type="project" value="InterPro"/>
</dbReference>
<dbReference type="AlphaFoldDB" id="A0AAD6ZU71"/>
<name>A0AAD6ZU71_9AGAR</name>
<dbReference type="EMBL" id="JARIHO010000027">
    <property type="protein sequence ID" value="KAJ7339837.1"/>
    <property type="molecule type" value="Genomic_DNA"/>
</dbReference>
<evidence type="ECO:0000313" key="3">
    <source>
        <dbReference type="Proteomes" id="UP001218218"/>
    </source>
</evidence>
<dbReference type="Pfam" id="PF10645">
    <property type="entry name" value="Carb_bind"/>
    <property type="match status" value="2"/>
</dbReference>
<feature type="domain" description="Endo-1,3(4)-beta-glucanase 1 carbohydrate binding" evidence="1">
    <location>
        <begin position="47"/>
        <end position="95"/>
    </location>
</feature>
<dbReference type="Proteomes" id="UP001218218">
    <property type="component" value="Unassembled WGS sequence"/>
</dbReference>
<proteinExistence type="predicted"/>
<feature type="domain" description="Endo-1,3(4)-beta-glucanase 1 carbohydrate binding" evidence="1">
    <location>
        <begin position="109"/>
        <end position="156"/>
    </location>
</feature>
<gene>
    <name evidence="2" type="ORF">DFH08DRAFT_875606</name>
</gene>
<comment type="caution">
    <text evidence="2">The sequence shown here is derived from an EMBL/GenBank/DDBJ whole genome shotgun (WGS) entry which is preliminary data.</text>
</comment>
<sequence>MVRHFCLSRPAYKNATSKPTPITMTRLLSIVFTALLASLVIAEDHLSCGSSNYFPSQYTCFDDSFLCPIINGDIYIRCGDACYSTSLYSCSNTTLKPISHSGPEVLEDCSDSRFYPSQYVCLDGDFLCPVLNGTATLRCGAACYPPAQYTCTNGQLSPIGVPPPTCVPNFGQDEVCTAQGCTLLPCCPGLISVASKCRDPCELAPSSCNH</sequence>
<evidence type="ECO:0000259" key="1">
    <source>
        <dbReference type="Pfam" id="PF10645"/>
    </source>
</evidence>
<organism evidence="2 3">
    <name type="scientific">Mycena albidolilacea</name>
    <dbReference type="NCBI Taxonomy" id="1033008"/>
    <lineage>
        <taxon>Eukaryota</taxon>
        <taxon>Fungi</taxon>
        <taxon>Dikarya</taxon>
        <taxon>Basidiomycota</taxon>
        <taxon>Agaricomycotina</taxon>
        <taxon>Agaricomycetes</taxon>
        <taxon>Agaricomycetidae</taxon>
        <taxon>Agaricales</taxon>
        <taxon>Marasmiineae</taxon>
        <taxon>Mycenaceae</taxon>
        <taxon>Mycena</taxon>
    </lineage>
</organism>
<evidence type="ECO:0000313" key="2">
    <source>
        <dbReference type="EMBL" id="KAJ7339837.1"/>
    </source>
</evidence>